<dbReference type="Proteomes" id="UP000700596">
    <property type="component" value="Unassembled WGS sequence"/>
</dbReference>
<keyword evidence="3" id="KW-1185">Reference proteome</keyword>
<reference evidence="2" key="1">
    <citation type="journal article" date="2021" name="Nat. Commun.">
        <title>Genetic determinants of endophytism in the Arabidopsis root mycobiome.</title>
        <authorList>
            <person name="Mesny F."/>
            <person name="Miyauchi S."/>
            <person name="Thiergart T."/>
            <person name="Pickel B."/>
            <person name="Atanasova L."/>
            <person name="Karlsson M."/>
            <person name="Huettel B."/>
            <person name="Barry K.W."/>
            <person name="Haridas S."/>
            <person name="Chen C."/>
            <person name="Bauer D."/>
            <person name="Andreopoulos W."/>
            <person name="Pangilinan J."/>
            <person name="LaButti K."/>
            <person name="Riley R."/>
            <person name="Lipzen A."/>
            <person name="Clum A."/>
            <person name="Drula E."/>
            <person name="Henrissat B."/>
            <person name="Kohler A."/>
            <person name="Grigoriev I.V."/>
            <person name="Martin F.M."/>
            <person name="Hacquard S."/>
        </authorList>
    </citation>
    <scope>NUCLEOTIDE SEQUENCE</scope>
    <source>
        <strain evidence="2">MPI-CAGE-CH-0243</strain>
    </source>
</reference>
<organism evidence="2 3">
    <name type="scientific">Dendryphion nanum</name>
    <dbReference type="NCBI Taxonomy" id="256645"/>
    <lineage>
        <taxon>Eukaryota</taxon>
        <taxon>Fungi</taxon>
        <taxon>Dikarya</taxon>
        <taxon>Ascomycota</taxon>
        <taxon>Pezizomycotina</taxon>
        <taxon>Dothideomycetes</taxon>
        <taxon>Pleosporomycetidae</taxon>
        <taxon>Pleosporales</taxon>
        <taxon>Torulaceae</taxon>
        <taxon>Dendryphion</taxon>
    </lineage>
</organism>
<dbReference type="AlphaFoldDB" id="A0A9P9DGY8"/>
<feature type="transmembrane region" description="Helical" evidence="1">
    <location>
        <begin position="6"/>
        <end position="26"/>
    </location>
</feature>
<name>A0A9P9DGY8_9PLEO</name>
<keyword evidence="1" id="KW-0472">Membrane</keyword>
<keyword evidence="1" id="KW-1133">Transmembrane helix</keyword>
<protein>
    <submittedName>
        <fullName evidence="2">Uncharacterized protein</fullName>
    </submittedName>
</protein>
<dbReference type="EMBL" id="JAGMWT010000012">
    <property type="protein sequence ID" value="KAH7118739.1"/>
    <property type="molecule type" value="Genomic_DNA"/>
</dbReference>
<comment type="caution">
    <text evidence="2">The sequence shown here is derived from an EMBL/GenBank/DDBJ whole genome shotgun (WGS) entry which is preliminary data.</text>
</comment>
<accession>A0A9P9DGY8</accession>
<proteinExistence type="predicted"/>
<gene>
    <name evidence="2" type="ORF">B0J11DRAFT_535151</name>
</gene>
<keyword evidence="1" id="KW-0812">Transmembrane</keyword>
<evidence type="ECO:0000313" key="3">
    <source>
        <dbReference type="Proteomes" id="UP000700596"/>
    </source>
</evidence>
<evidence type="ECO:0000313" key="2">
    <source>
        <dbReference type="EMBL" id="KAH7118739.1"/>
    </source>
</evidence>
<evidence type="ECO:0000256" key="1">
    <source>
        <dbReference type="SAM" id="Phobius"/>
    </source>
</evidence>
<sequence>MNLPSSYFPSFSLVPGLILLSAYFPISAASPHKAVTRIVLFYKAGQQLNCPIRPQPYVPRTPNSEWAWIRLAPVYEHIPTQLYNPENAFSEYALSL</sequence>